<reference evidence="1" key="1">
    <citation type="submission" date="2022-07" db="EMBL/GenBank/DDBJ databases">
        <title>Genome Sequence of Phlebia brevispora.</title>
        <authorList>
            <person name="Buettner E."/>
        </authorList>
    </citation>
    <scope>NUCLEOTIDE SEQUENCE</scope>
    <source>
        <strain evidence="1">MPL23</strain>
    </source>
</reference>
<dbReference type="Proteomes" id="UP001148662">
    <property type="component" value="Unassembled WGS sequence"/>
</dbReference>
<protein>
    <submittedName>
        <fullName evidence="1">Uncharacterized protein</fullName>
    </submittedName>
</protein>
<name>A0ACC1T7C3_9APHY</name>
<comment type="caution">
    <text evidence="1">The sequence shown here is derived from an EMBL/GenBank/DDBJ whole genome shotgun (WGS) entry which is preliminary data.</text>
</comment>
<dbReference type="EMBL" id="JANHOG010000382">
    <property type="protein sequence ID" value="KAJ3554935.1"/>
    <property type="molecule type" value="Genomic_DNA"/>
</dbReference>
<evidence type="ECO:0000313" key="1">
    <source>
        <dbReference type="EMBL" id="KAJ3554935.1"/>
    </source>
</evidence>
<evidence type="ECO:0000313" key="2">
    <source>
        <dbReference type="Proteomes" id="UP001148662"/>
    </source>
</evidence>
<gene>
    <name evidence="1" type="ORF">NM688_g2846</name>
</gene>
<sequence length="1013" mass="113305">MPEPLPIRRLEDSVINRIAAGEIIQRPSSALKELLENSLDAGSTSIKITVKDGGMKLLQIQDNGCGIRKEDLPVLAQRFTTSKISSFEDLQSLQTYGFRGEALASISYVSNLSVITKTKADECAWKATYEDGVLISKDGSPAAPKPCAGNDGTTIMAENLFYNTPARLSALRSSSEEYSRILDVVTKYAVHNPRVSFSCKKAGSPTPELSTPSASSVKDAIGITYGQTIAKALLHVQIPLPEEAPHAESMDVDEEKRWSADIYCTNPNYQAKKLVLLLFINHRLVESTRIRKAVEAVYVGILPKGMSPFIYVSLQIDPHAVDVNVHPTKREVHFLDEEIIIQRVSDAIHDALIDENESRTFEYQTLLTGGIAPTQGVSTTKVDVKGKKRARSTQSSEEEEASSSIAAPVLKKTLSQHKVRTSQSDRTLDSMFPVINPSQKDNSSAQEPLKPPEIPESDCLLASVKILRERIALGKHEELTEILQKHTFVGIVDLGRCLSLIQHAKKLYLVNHGALAEELFYHLGVRQFGDYHRIKLDPPAPVRKLIKLAVDAERGIADSGLSQDQVVDLIFDRLMNTRPMLREYFHTEISDDGLLETLPLLLKGYTPNLDKLPLFLMRLGPQVNWTSEVECFESFLRELAYFYVPEPIFSHSDEDERDEGTTQAVKWQIQHVIFPAMAKYLQAPKPLLDRDVVQVAHLPDLYRNTKCKHDANDSFSPTAQSNPVFFKDPDFVRVAETYDTTPFGQIAISWAVHATAVVPKSANIDRMKASIQASVYGSEEEVGTAIRESGVPRSEIFLTTKLWNTSHQRVREAFEESFAALNCEYINLYLMHWPQAEVDGRVLDASEHPTFIDTWKEMEKLLENGKVKSIGVSNFSIKHLETLLPHCKVIPVTNQVELHPCLPETALKEYCEAKGIILTAYSPFDEMQDRSWQSHIIPYTGQSNSLFFKDPDFVRVADAHGANVGQLAISWAVQRGTAVMPKSANTERMKINIKLVRLSLEDMETIDNIHRKP</sequence>
<accession>A0ACC1T7C3</accession>
<proteinExistence type="predicted"/>
<keyword evidence="2" id="KW-1185">Reference proteome</keyword>
<organism evidence="1 2">
    <name type="scientific">Phlebia brevispora</name>
    <dbReference type="NCBI Taxonomy" id="194682"/>
    <lineage>
        <taxon>Eukaryota</taxon>
        <taxon>Fungi</taxon>
        <taxon>Dikarya</taxon>
        <taxon>Basidiomycota</taxon>
        <taxon>Agaricomycotina</taxon>
        <taxon>Agaricomycetes</taxon>
        <taxon>Polyporales</taxon>
        <taxon>Meruliaceae</taxon>
        <taxon>Phlebia</taxon>
    </lineage>
</organism>